<evidence type="ECO:0000256" key="3">
    <source>
        <dbReference type="ARBA" id="ARBA00012054"/>
    </source>
</evidence>
<dbReference type="GO" id="GO:0005737">
    <property type="term" value="C:cytoplasm"/>
    <property type="evidence" value="ECO:0007669"/>
    <property type="project" value="TreeGrafter"/>
</dbReference>
<dbReference type="GO" id="GO:0019521">
    <property type="term" value="P:D-gluconate metabolic process"/>
    <property type="evidence" value="ECO:0007669"/>
    <property type="project" value="UniProtKB-KW"/>
</dbReference>
<dbReference type="SUPFAM" id="SSF52540">
    <property type="entry name" value="P-loop containing nucleoside triphosphate hydrolases"/>
    <property type="match status" value="1"/>
</dbReference>
<keyword evidence="5 10" id="KW-0547">Nucleotide-binding</keyword>
<evidence type="ECO:0000256" key="10">
    <source>
        <dbReference type="RuleBase" id="RU363066"/>
    </source>
</evidence>
<keyword evidence="12" id="KW-1185">Reference proteome</keyword>
<accession>A0A346NRR0</accession>
<dbReference type="NCBIfam" id="TIGR01313">
    <property type="entry name" value="therm_gnt_kin"/>
    <property type="match status" value="1"/>
</dbReference>
<evidence type="ECO:0000256" key="8">
    <source>
        <dbReference type="ARBA" id="ARBA00023064"/>
    </source>
</evidence>
<dbReference type="InterPro" id="IPR031322">
    <property type="entry name" value="Shikimate/glucono_kinase"/>
</dbReference>
<protein>
    <recommendedName>
        <fullName evidence="3 10">Gluconokinase</fullName>
        <ecNumber evidence="3 10">2.7.1.12</ecNumber>
    </recommendedName>
</protein>
<gene>
    <name evidence="11" type="ORF">D0Y50_18770</name>
</gene>
<dbReference type="EC" id="2.7.1.12" evidence="3 10"/>
<dbReference type="GO" id="GO:0046316">
    <property type="term" value="F:gluconokinase activity"/>
    <property type="evidence" value="ECO:0007669"/>
    <property type="project" value="UniProtKB-EC"/>
</dbReference>
<dbReference type="CDD" id="cd02021">
    <property type="entry name" value="GntK"/>
    <property type="match status" value="1"/>
</dbReference>
<evidence type="ECO:0000313" key="12">
    <source>
        <dbReference type="Proteomes" id="UP000262073"/>
    </source>
</evidence>
<dbReference type="EMBL" id="CP031769">
    <property type="protein sequence ID" value="AXR08217.1"/>
    <property type="molecule type" value="Genomic_DNA"/>
</dbReference>
<dbReference type="PANTHER" id="PTHR43442">
    <property type="entry name" value="GLUCONOKINASE-RELATED"/>
    <property type="match status" value="1"/>
</dbReference>
<dbReference type="KEGG" id="salm:D0Y50_18770"/>
<dbReference type="PANTHER" id="PTHR43442:SF3">
    <property type="entry name" value="GLUCONOKINASE-RELATED"/>
    <property type="match status" value="1"/>
</dbReference>
<evidence type="ECO:0000256" key="7">
    <source>
        <dbReference type="ARBA" id="ARBA00022840"/>
    </source>
</evidence>
<proteinExistence type="inferred from homology"/>
<dbReference type="InterPro" id="IPR027417">
    <property type="entry name" value="P-loop_NTPase"/>
</dbReference>
<evidence type="ECO:0000256" key="9">
    <source>
        <dbReference type="ARBA" id="ARBA00048090"/>
    </source>
</evidence>
<keyword evidence="8" id="KW-0311">Gluconate utilization</keyword>
<keyword evidence="4 10" id="KW-0808">Transferase</keyword>
<dbReference type="Pfam" id="PF01202">
    <property type="entry name" value="SKI"/>
    <property type="match status" value="1"/>
</dbReference>
<dbReference type="GO" id="GO:0005524">
    <property type="term" value="F:ATP binding"/>
    <property type="evidence" value="ECO:0007669"/>
    <property type="project" value="UniProtKB-KW"/>
</dbReference>
<evidence type="ECO:0000256" key="1">
    <source>
        <dbReference type="ARBA" id="ARBA00004761"/>
    </source>
</evidence>
<comment type="pathway">
    <text evidence="1">Carbohydrate acid metabolism.</text>
</comment>
<dbReference type="InterPro" id="IPR006001">
    <property type="entry name" value="Therm_gnt_kin"/>
</dbReference>
<evidence type="ECO:0000256" key="5">
    <source>
        <dbReference type="ARBA" id="ARBA00022741"/>
    </source>
</evidence>
<sequence length="170" mass="18571">MEHCSIVVMGVSGSGKSTVAEALAKALSAKFIDGDDLHPRANIVKMAAGKPLNDDDRAPWLERINDAVFSFTSKNETGVVVCSALKKRYRDAIRKDNRQVVFVFLEGDAALIAQRMQQRQGHFMKPDMLASQFAALETPAADETDFIQVNIAQPVEQLVAQIIGQLPCGK</sequence>
<reference evidence="11 12" key="1">
    <citation type="submission" date="2018-08" db="EMBL/GenBank/DDBJ databases">
        <title>Salinimonas sediminis sp. nov., a piezophilic bacterium isolated from a deep-sea sediment sample from the New Britain Trench.</title>
        <authorList>
            <person name="Cao J."/>
        </authorList>
    </citation>
    <scope>NUCLEOTIDE SEQUENCE [LARGE SCALE GENOMIC DNA]</scope>
    <source>
        <strain evidence="11 12">N102</strain>
    </source>
</reference>
<name>A0A346NRR0_9ALTE</name>
<comment type="similarity">
    <text evidence="2 10">Belongs to the gluconokinase GntK/GntV family.</text>
</comment>
<dbReference type="AlphaFoldDB" id="A0A346NRR0"/>
<evidence type="ECO:0000313" key="11">
    <source>
        <dbReference type="EMBL" id="AXR08217.1"/>
    </source>
</evidence>
<evidence type="ECO:0000256" key="6">
    <source>
        <dbReference type="ARBA" id="ARBA00022777"/>
    </source>
</evidence>
<dbReference type="Proteomes" id="UP000262073">
    <property type="component" value="Chromosome"/>
</dbReference>
<evidence type="ECO:0000256" key="4">
    <source>
        <dbReference type="ARBA" id="ARBA00022679"/>
    </source>
</evidence>
<comment type="catalytic activity">
    <reaction evidence="9 10">
        <text>D-gluconate + ATP = 6-phospho-D-gluconate + ADP + H(+)</text>
        <dbReference type="Rhea" id="RHEA:19433"/>
        <dbReference type="ChEBI" id="CHEBI:15378"/>
        <dbReference type="ChEBI" id="CHEBI:18391"/>
        <dbReference type="ChEBI" id="CHEBI:30616"/>
        <dbReference type="ChEBI" id="CHEBI:58759"/>
        <dbReference type="ChEBI" id="CHEBI:456216"/>
        <dbReference type="EC" id="2.7.1.12"/>
    </reaction>
</comment>
<keyword evidence="7 10" id="KW-0067">ATP-binding</keyword>
<dbReference type="FunFam" id="3.40.50.300:FF:000522">
    <property type="entry name" value="Gluconokinase"/>
    <property type="match status" value="1"/>
</dbReference>
<keyword evidence="6 10" id="KW-0418">Kinase</keyword>
<dbReference type="OrthoDB" id="9795716at2"/>
<dbReference type="Gene3D" id="3.40.50.300">
    <property type="entry name" value="P-loop containing nucleotide triphosphate hydrolases"/>
    <property type="match status" value="1"/>
</dbReference>
<organism evidence="11 12">
    <name type="scientific">Salinimonas sediminis</name>
    <dbReference type="NCBI Taxonomy" id="2303538"/>
    <lineage>
        <taxon>Bacteria</taxon>
        <taxon>Pseudomonadati</taxon>
        <taxon>Pseudomonadota</taxon>
        <taxon>Gammaproteobacteria</taxon>
        <taxon>Alteromonadales</taxon>
        <taxon>Alteromonadaceae</taxon>
        <taxon>Alteromonas/Salinimonas group</taxon>
        <taxon>Salinimonas</taxon>
    </lineage>
</organism>
<evidence type="ECO:0000256" key="2">
    <source>
        <dbReference type="ARBA" id="ARBA00008420"/>
    </source>
</evidence>
<dbReference type="RefSeq" id="WP_117318429.1">
    <property type="nucleotide sequence ID" value="NZ_CP031769.1"/>
</dbReference>